<keyword evidence="6 8" id="KW-0472">Membrane</keyword>
<dbReference type="InterPro" id="IPR036291">
    <property type="entry name" value="NAD(P)-bd_dom_sf"/>
</dbReference>
<evidence type="ECO:0000256" key="1">
    <source>
        <dbReference type="ARBA" id="ARBA00004141"/>
    </source>
</evidence>
<evidence type="ECO:0000313" key="12">
    <source>
        <dbReference type="Proteomes" id="UP001596011"/>
    </source>
</evidence>
<keyword evidence="12" id="KW-1185">Reference proteome</keyword>
<evidence type="ECO:0000256" key="2">
    <source>
        <dbReference type="ARBA" id="ARBA00005551"/>
    </source>
</evidence>
<feature type="transmembrane region" description="Helical" evidence="8">
    <location>
        <begin position="142"/>
        <end position="164"/>
    </location>
</feature>
<name>A0ABV9HSU3_9MICO</name>
<keyword evidence="5 8" id="KW-1133">Transmembrane helix</keyword>
<feature type="transmembrane region" description="Helical" evidence="8">
    <location>
        <begin position="335"/>
        <end position="353"/>
    </location>
</feature>
<evidence type="ECO:0000256" key="4">
    <source>
        <dbReference type="ARBA" id="ARBA00022692"/>
    </source>
</evidence>
<dbReference type="Pfam" id="PF02254">
    <property type="entry name" value="TrkA_N"/>
    <property type="match status" value="1"/>
</dbReference>
<dbReference type="SUPFAM" id="SSF51735">
    <property type="entry name" value="NAD(P)-binding Rossmann-fold domains"/>
    <property type="match status" value="1"/>
</dbReference>
<dbReference type="InterPro" id="IPR003148">
    <property type="entry name" value="RCK_N"/>
</dbReference>
<evidence type="ECO:0000256" key="3">
    <source>
        <dbReference type="ARBA" id="ARBA00022448"/>
    </source>
</evidence>
<dbReference type="RefSeq" id="WP_377142230.1">
    <property type="nucleotide sequence ID" value="NZ_JBHSFI010000010.1"/>
</dbReference>
<keyword evidence="3" id="KW-0813">Transport</keyword>
<evidence type="ECO:0000256" key="8">
    <source>
        <dbReference type="SAM" id="Phobius"/>
    </source>
</evidence>
<comment type="caution">
    <text evidence="11">The sequence shown here is derived from an EMBL/GenBank/DDBJ whole genome shotgun (WGS) entry which is preliminary data.</text>
</comment>
<keyword evidence="4 8" id="KW-0812">Transmembrane</keyword>
<feature type="transmembrane region" description="Helical" evidence="8">
    <location>
        <begin position="170"/>
        <end position="187"/>
    </location>
</feature>
<dbReference type="PANTHER" id="PTHR42751:SF1">
    <property type="entry name" value="CATION_PROTON ANTIPORTER YBAL-RELATED"/>
    <property type="match status" value="1"/>
</dbReference>
<dbReference type="EMBL" id="JBHSFI010000010">
    <property type="protein sequence ID" value="MFC4632030.1"/>
    <property type="molecule type" value="Genomic_DNA"/>
</dbReference>
<comment type="similarity">
    <text evidence="2">Belongs to the monovalent cation:proton antiporter 2 (CPA2) transporter (TC 2.A.37) family.</text>
</comment>
<feature type="transmembrane region" description="Helical" evidence="8">
    <location>
        <begin position="45"/>
        <end position="64"/>
    </location>
</feature>
<feature type="compositionally biased region" description="Low complexity" evidence="7">
    <location>
        <begin position="550"/>
        <end position="576"/>
    </location>
</feature>
<comment type="subcellular location">
    <subcellularLocation>
        <location evidence="1">Membrane</location>
        <topology evidence="1">Multi-pass membrane protein</topology>
    </subcellularLocation>
</comment>
<feature type="transmembrane region" description="Helical" evidence="8">
    <location>
        <begin position="303"/>
        <end position="323"/>
    </location>
</feature>
<dbReference type="Gene3D" id="1.20.1530.20">
    <property type="match status" value="1"/>
</dbReference>
<feature type="transmembrane region" description="Helical" evidence="8">
    <location>
        <begin position="199"/>
        <end position="219"/>
    </location>
</feature>
<evidence type="ECO:0000259" key="10">
    <source>
        <dbReference type="Pfam" id="PF02254"/>
    </source>
</evidence>
<reference evidence="12" key="1">
    <citation type="journal article" date="2019" name="Int. J. Syst. Evol. Microbiol.">
        <title>The Global Catalogue of Microorganisms (GCM) 10K type strain sequencing project: providing services to taxonomists for standard genome sequencing and annotation.</title>
        <authorList>
            <consortium name="The Broad Institute Genomics Platform"/>
            <consortium name="The Broad Institute Genome Sequencing Center for Infectious Disease"/>
            <person name="Wu L."/>
            <person name="Ma J."/>
        </authorList>
    </citation>
    <scope>NUCLEOTIDE SEQUENCE [LARGE SCALE GENOMIC DNA]</scope>
    <source>
        <strain evidence="12">CCUG 42722</strain>
    </source>
</reference>
<evidence type="ECO:0000259" key="9">
    <source>
        <dbReference type="Pfam" id="PF00999"/>
    </source>
</evidence>
<evidence type="ECO:0000256" key="7">
    <source>
        <dbReference type="SAM" id="MobiDB-lite"/>
    </source>
</evidence>
<dbReference type="InterPro" id="IPR038770">
    <property type="entry name" value="Na+/solute_symporter_sf"/>
</dbReference>
<gene>
    <name evidence="11" type="ORF">ACFO6V_27565</name>
</gene>
<evidence type="ECO:0000313" key="11">
    <source>
        <dbReference type="EMBL" id="MFC4632030.1"/>
    </source>
</evidence>
<proteinExistence type="inferred from homology"/>
<organism evidence="11 12">
    <name type="scientific">Promicromonospora alba</name>
    <dbReference type="NCBI Taxonomy" id="1616110"/>
    <lineage>
        <taxon>Bacteria</taxon>
        <taxon>Bacillati</taxon>
        <taxon>Actinomycetota</taxon>
        <taxon>Actinomycetes</taxon>
        <taxon>Micrococcales</taxon>
        <taxon>Promicromonosporaceae</taxon>
        <taxon>Promicromonospora</taxon>
    </lineage>
</organism>
<dbReference type="Pfam" id="PF00999">
    <property type="entry name" value="Na_H_Exchanger"/>
    <property type="match status" value="1"/>
</dbReference>
<dbReference type="InterPro" id="IPR006153">
    <property type="entry name" value="Cation/H_exchanger_TM"/>
</dbReference>
<feature type="region of interest" description="Disordered" evidence="7">
    <location>
        <begin position="538"/>
        <end position="576"/>
    </location>
</feature>
<accession>A0ABV9HSU3</accession>
<dbReference type="Proteomes" id="UP001596011">
    <property type="component" value="Unassembled WGS sequence"/>
</dbReference>
<dbReference type="Gene3D" id="3.40.50.720">
    <property type="entry name" value="NAD(P)-binding Rossmann-like Domain"/>
    <property type="match status" value="1"/>
</dbReference>
<evidence type="ECO:0000256" key="6">
    <source>
        <dbReference type="ARBA" id="ARBA00023136"/>
    </source>
</evidence>
<feature type="transmembrane region" description="Helical" evidence="8">
    <location>
        <begin position="272"/>
        <end position="296"/>
    </location>
</feature>
<evidence type="ECO:0000256" key="5">
    <source>
        <dbReference type="ARBA" id="ARBA00022989"/>
    </source>
</evidence>
<feature type="domain" description="Cation/H+ exchanger transmembrane" evidence="9">
    <location>
        <begin position="10"/>
        <end position="349"/>
    </location>
</feature>
<sequence length="576" mass="60217">MGTAAIFLLVTVAAGLGAVLLRLPPLVGFLVAGFGLHAIGLSEPGYLGTVADLGVTLLLFGIGLKLDVKTLLRKDVWFTTMAHLVVSVAIAVGFLGLLGAVGFSMLADEGLGVLALLGLALSFSSTVFVVKVLDGRSDQSALYGRIAIGVLVMQDLIAVVFLSVSSEHPPSPWAFGLVLLVPGAWVLRKVWSRVGHGELQALFGVAVTLGPGYALFDAVGLKGDLGALVMGMLLAGHPAATELSRNLFTLKELLLVGFFVSIGFSGELTWQAAAIGLLLLLMLPLQGIVTAVLLRLMRLRKRTAILSGLVLANYSEFGLIVVAVGSQTGLLNDEWLVVLAVAVAGSFVLSSAVNTRGNEYAMALAKRFPSKPNEWLHREERLIDVSGAEALVLGMGRVGRGAVRQLREDYGMNVVGVEHDPARVASLRAQGFTVVQADATDIEFWGRVRSAGAVRLAILAMPFHAANLIALSQLRASGFEGTVAAVARYDDDVAELERHGADAVFHLYGTAGLALADEAAEAAFGYVAAERMRDLQAGHRGDTEPVPELAAGPTTGPATEPEAEPVTEPAAGAGTA</sequence>
<feature type="transmembrane region" description="Helical" evidence="8">
    <location>
        <begin position="76"/>
        <end position="98"/>
    </location>
</feature>
<dbReference type="PANTHER" id="PTHR42751">
    <property type="entry name" value="SODIUM/HYDROGEN EXCHANGER FAMILY/TRKA DOMAIN PROTEIN"/>
    <property type="match status" value="1"/>
</dbReference>
<protein>
    <submittedName>
        <fullName evidence="11">Cation:proton antiporter</fullName>
    </submittedName>
</protein>
<feature type="domain" description="RCK N-terminal" evidence="10">
    <location>
        <begin position="391"/>
        <end position="506"/>
    </location>
</feature>
<feature type="transmembrane region" description="Helical" evidence="8">
    <location>
        <begin position="110"/>
        <end position="130"/>
    </location>
</feature>